<dbReference type="PANTHER" id="PTHR10837">
    <property type="entry name" value="PEPTIDYLARGININE DEIMINASE"/>
    <property type="match status" value="1"/>
</dbReference>
<dbReference type="SUPFAM" id="SSF110083">
    <property type="entry name" value="Peptidylarginine deiminase Pad4, middle domain"/>
    <property type="match status" value="1"/>
</dbReference>
<proteinExistence type="predicted"/>
<dbReference type="EMBL" id="JAQHRD010000002">
    <property type="protein sequence ID" value="KAJ6445088.1"/>
    <property type="molecule type" value="Genomic_DNA"/>
</dbReference>
<dbReference type="Pfam" id="PF03068">
    <property type="entry name" value="PAD"/>
    <property type="match status" value="1"/>
</dbReference>
<gene>
    <name evidence="3" type="ORF">O9K51_03490</name>
</gene>
<dbReference type="GO" id="GO:0005509">
    <property type="term" value="F:calcium ion binding"/>
    <property type="evidence" value="ECO:0007669"/>
    <property type="project" value="InterPro"/>
</dbReference>
<reference evidence="3" key="1">
    <citation type="submission" date="2023-01" db="EMBL/GenBank/DDBJ databases">
        <title>The growth and conidiation of Purpureocillium lavendulum are regulated by nitrogen source and histone H3K14 acetylation.</title>
        <authorList>
            <person name="Tang P."/>
            <person name="Han J."/>
            <person name="Zhang C."/>
            <person name="Tang P."/>
            <person name="Qi F."/>
            <person name="Zhang K."/>
            <person name="Liang L."/>
        </authorList>
    </citation>
    <scope>NUCLEOTIDE SEQUENCE</scope>
    <source>
        <strain evidence="3">YMF1.00683</strain>
    </source>
</reference>
<organism evidence="3 4">
    <name type="scientific">Purpureocillium lavendulum</name>
    <dbReference type="NCBI Taxonomy" id="1247861"/>
    <lineage>
        <taxon>Eukaryota</taxon>
        <taxon>Fungi</taxon>
        <taxon>Dikarya</taxon>
        <taxon>Ascomycota</taxon>
        <taxon>Pezizomycotina</taxon>
        <taxon>Sordariomycetes</taxon>
        <taxon>Hypocreomycetidae</taxon>
        <taxon>Hypocreales</taxon>
        <taxon>Ophiocordycipitaceae</taxon>
        <taxon>Purpureocillium</taxon>
    </lineage>
</organism>
<feature type="chain" id="PRO_5044204510" evidence="1">
    <location>
        <begin position="18"/>
        <end position="633"/>
    </location>
</feature>
<evidence type="ECO:0000313" key="4">
    <source>
        <dbReference type="Proteomes" id="UP001163105"/>
    </source>
</evidence>
<evidence type="ECO:0000256" key="1">
    <source>
        <dbReference type="SAM" id="SignalP"/>
    </source>
</evidence>
<name>A0AB34G1F1_9HYPO</name>
<dbReference type="GO" id="GO:0005737">
    <property type="term" value="C:cytoplasm"/>
    <property type="evidence" value="ECO:0007669"/>
    <property type="project" value="InterPro"/>
</dbReference>
<accession>A0AB34G1F1</accession>
<dbReference type="InterPro" id="IPR013530">
    <property type="entry name" value="PAD_C"/>
</dbReference>
<dbReference type="GO" id="GO:0004668">
    <property type="term" value="F:protein-arginine deiminase activity"/>
    <property type="evidence" value="ECO:0007669"/>
    <property type="project" value="InterPro"/>
</dbReference>
<dbReference type="PANTHER" id="PTHR10837:SF8">
    <property type="entry name" value="PROTEIN-ARGININE DEIMINASE"/>
    <property type="match status" value="1"/>
</dbReference>
<evidence type="ECO:0000259" key="2">
    <source>
        <dbReference type="Pfam" id="PF03068"/>
    </source>
</evidence>
<sequence>MRTASFLVLSLSSASHAWDIDSPLIFGDNNNHDGLADHHGARDEWHNRSNTELIFLPNIGDTNRRCSSMVTVTMPSDKDLDGCNDASDNELRDPRYLRLFRVAPTPPKLRDNATGSIVVTDKLAAEKVRIFHKVGDTWMFVTPNYTFSGTEAKEGISLGIDARDVRRPGGWDGRATIRFAVTDGNHVFKAAATARLAPVLTHHHGQRVEQVFTTSGKTGSHQKKFVRDVKDAAAAAGVEQPVFELDTDDIWTQDFFEPGYASMPGPDGPIVIRVMIRSAQDRPAGRLMYSHIRRNGVGAVKHYAYLNDTQLVDDAPPYTIDSTGNLETIPPYTHNGNSFPAGRVVLGSHGGQKPHMFEFIEAQEVQSPIEIDNSWLLVGHTDEFMQFLPATTQRGWVMMVADPIAGLEILQNAQRDGHGGVAALSRPRLEIDRYLCFPNNTIDEVLGFENFANVQEFSADNIATSIQVIKRETGLTDDEIWRVPSLFWTDKWRCNMGLETNRTAAQGPGTLDQMGDTGHATARGVSLDILEAAGQGTSLKLRAAKNGPDHMQVVALYPSAINGVVLNNSTYLAPNPWGPVIDGEDVLLKNITAAYAKAWYNVTYIDTWFSHHVLFGDAHCGSNTIREATGKWW</sequence>
<keyword evidence="1" id="KW-0732">Signal</keyword>
<feature type="signal peptide" evidence="1">
    <location>
        <begin position="1"/>
        <end position="17"/>
    </location>
</feature>
<dbReference type="Gene3D" id="3.75.10.10">
    <property type="entry name" value="L-arginine/glycine Amidinotransferase, Chain A"/>
    <property type="match status" value="1"/>
</dbReference>
<comment type="caution">
    <text evidence="3">The sequence shown here is derived from an EMBL/GenBank/DDBJ whole genome shotgun (WGS) entry which is preliminary data.</text>
</comment>
<feature type="domain" description="Protein-arginine deiminase C-terminal" evidence="2">
    <location>
        <begin position="189"/>
        <end position="633"/>
    </location>
</feature>
<dbReference type="AlphaFoldDB" id="A0AB34G1F1"/>
<evidence type="ECO:0000313" key="3">
    <source>
        <dbReference type="EMBL" id="KAJ6445088.1"/>
    </source>
</evidence>
<dbReference type="Proteomes" id="UP001163105">
    <property type="component" value="Unassembled WGS sequence"/>
</dbReference>
<dbReference type="InterPro" id="IPR004303">
    <property type="entry name" value="PAD"/>
</dbReference>
<keyword evidence="4" id="KW-1185">Reference proteome</keyword>
<dbReference type="SUPFAM" id="SSF55909">
    <property type="entry name" value="Pentein"/>
    <property type="match status" value="1"/>
</dbReference>
<protein>
    <submittedName>
        <fullName evidence="3">Calcium permeable stress-gated cation channel 1</fullName>
    </submittedName>
</protein>
<dbReference type="InterPro" id="IPR036556">
    <property type="entry name" value="PAD_central_sf"/>
</dbReference>